<keyword evidence="2" id="KW-0378">Hydrolase</keyword>
<dbReference type="Proteomes" id="UP000754495">
    <property type="component" value="Unassembled WGS sequence"/>
</dbReference>
<evidence type="ECO:0000313" key="2">
    <source>
        <dbReference type="EMBL" id="NIH80844.1"/>
    </source>
</evidence>
<keyword evidence="1" id="KW-0472">Membrane</keyword>
<proteinExistence type="predicted"/>
<protein>
    <submittedName>
        <fullName evidence="2">Zn-dependent protease</fullName>
    </submittedName>
</protein>
<dbReference type="EMBL" id="JAANOU010000001">
    <property type="protein sequence ID" value="NIH80844.1"/>
    <property type="molecule type" value="Genomic_DNA"/>
</dbReference>
<feature type="transmembrane region" description="Helical" evidence="1">
    <location>
        <begin position="58"/>
        <end position="80"/>
    </location>
</feature>
<keyword evidence="2" id="KW-0645">Protease</keyword>
<keyword evidence="1" id="KW-1133">Transmembrane helix</keyword>
<accession>A0ABX0SWR4</accession>
<gene>
    <name evidence="2" type="ORF">FHX46_003374</name>
</gene>
<reference evidence="2 3" key="1">
    <citation type="submission" date="2020-03" db="EMBL/GenBank/DDBJ databases">
        <title>Sequencing the genomes of 1000 actinobacteria strains.</title>
        <authorList>
            <person name="Klenk H.-P."/>
        </authorList>
    </citation>
    <scope>NUCLEOTIDE SEQUENCE [LARGE SCALE GENOMIC DNA]</scope>
    <source>
        <strain evidence="2 3">DSM 45668</strain>
    </source>
</reference>
<keyword evidence="3" id="KW-1185">Reference proteome</keyword>
<dbReference type="GO" id="GO:0006508">
    <property type="term" value="P:proteolysis"/>
    <property type="evidence" value="ECO:0007669"/>
    <property type="project" value="UniProtKB-KW"/>
</dbReference>
<evidence type="ECO:0000313" key="3">
    <source>
        <dbReference type="Proteomes" id="UP000754495"/>
    </source>
</evidence>
<keyword evidence="1" id="KW-0812">Transmembrane</keyword>
<dbReference type="GO" id="GO:0008233">
    <property type="term" value="F:peptidase activity"/>
    <property type="evidence" value="ECO:0007669"/>
    <property type="project" value="UniProtKB-KW"/>
</dbReference>
<feature type="transmembrane region" description="Helical" evidence="1">
    <location>
        <begin position="86"/>
        <end position="106"/>
    </location>
</feature>
<name>A0ABX0SWR4_9PSEU</name>
<evidence type="ECO:0000256" key="1">
    <source>
        <dbReference type="SAM" id="Phobius"/>
    </source>
</evidence>
<comment type="caution">
    <text evidence="2">The sequence shown here is derived from an EMBL/GenBank/DDBJ whole genome shotgun (WGS) entry which is preliminary data.</text>
</comment>
<dbReference type="RefSeq" id="WP_167115709.1">
    <property type="nucleotide sequence ID" value="NZ_JAANOU010000001.1"/>
</dbReference>
<organism evidence="2 3">
    <name type="scientific">Amycolatopsis viridis</name>
    <dbReference type="NCBI Taxonomy" id="185678"/>
    <lineage>
        <taxon>Bacteria</taxon>
        <taxon>Bacillati</taxon>
        <taxon>Actinomycetota</taxon>
        <taxon>Actinomycetes</taxon>
        <taxon>Pseudonocardiales</taxon>
        <taxon>Pseudonocardiaceae</taxon>
        <taxon>Amycolatopsis</taxon>
    </lineage>
</organism>
<sequence>MTLSDQQRRELAEIERDLCTEPTLSTLTELFAGSLHHVSSWAAEPRTRTIRAGRRIRLVTPAAATAAVLGIADAIVAGLAGLTTPVSIGVVVAVSAVAVLVADLLCPDRSAAANLPDPFHRG</sequence>